<dbReference type="SUPFAM" id="SSF53474">
    <property type="entry name" value="alpha/beta-Hydrolases"/>
    <property type="match status" value="1"/>
</dbReference>
<dbReference type="InterPro" id="IPR013094">
    <property type="entry name" value="AB_hydrolase_3"/>
</dbReference>
<dbReference type="OrthoDB" id="9806180at2"/>
<comment type="similarity">
    <text evidence="1">Belongs to the 'GDXG' lipolytic enzyme family.</text>
</comment>
<evidence type="ECO:0000256" key="2">
    <source>
        <dbReference type="ARBA" id="ARBA00022801"/>
    </source>
</evidence>
<accession>A0A2M9G0B0</accession>
<dbReference type="FunFam" id="3.40.50.1820:FF:000089">
    <property type="entry name" value="Alpha/beta hydrolase"/>
    <property type="match status" value="1"/>
</dbReference>
<dbReference type="PANTHER" id="PTHR48081:SF8">
    <property type="entry name" value="ALPHA_BETA HYDROLASE FOLD-3 DOMAIN-CONTAINING PROTEIN-RELATED"/>
    <property type="match status" value="1"/>
</dbReference>
<organism evidence="4 5">
    <name type="scientific">Minwuia thermotolerans</name>
    <dbReference type="NCBI Taxonomy" id="2056226"/>
    <lineage>
        <taxon>Bacteria</taxon>
        <taxon>Pseudomonadati</taxon>
        <taxon>Pseudomonadota</taxon>
        <taxon>Alphaproteobacteria</taxon>
        <taxon>Minwuiales</taxon>
        <taxon>Minwuiaceae</taxon>
        <taxon>Minwuia</taxon>
    </lineage>
</organism>
<protein>
    <submittedName>
        <fullName evidence="4">Acetyl hydrolase</fullName>
    </submittedName>
</protein>
<keyword evidence="5" id="KW-1185">Reference proteome</keyword>
<dbReference type="AlphaFoldDB" id="A0A2M9G0B0"/>
<proteinExistence type="inferred from homology"/>
<dbReference type="Gene3D" id="3.40.50.1820">
    <property type="entry name" value="alpha/beta hydrolase"/>
    <property type="match status" value="1"/>
</dbReference>
<evidence type="ECO:0000313" key="5">
    <source>
        <dbReference type="Proteomes" id="UP000229498"/>
    </source>
</evidence>
<dbReference type="InterPro" id="IPR050300">
    <property type="entry name" value="GDXG_lipolytic_enzyme"/>
</dbReference>
<feature type="domain" description="Alpha/beta hydrolase fold-3" evidence="3">
    <location>
        <begin position="112"/>
        <end position="318"/>
    </location>
</feature>
<evidence type="ECO:0000259" key="3">
    <source>
        <dbReference type="Pfam" id="PF07859"/>
    </source>
</evidence>
<sequence>MADSTPFELQHCLLDESEILPMLEGRRRKAGGRVMDPKAQVVADFSNSVRVPPEAVPLPDLRKQLLTLVGLLDVPAPELHQIRDIRAPGGDGEIAARVYRPSAGAEKLPVLAFFHGGGWVQGDLDSHHGLCARLALWSGAMVVSFDYRLAPEHPFPAGVEDCLAAYRWLRGNAGDLGGDPARVAVGGDSAGGNLSIVVSQQAAKSGETPPDFQLLIYPATDFAMDTASHAEFEQGAIIPRDRILWYMKQYLADERAKADTRASPIRMADLQGQPPALVQTAGFDPLRDEAKAYADRLAAAGVDVTYHEYPGQIHGFMMLAKAIPQGLAATREAADYMRRQWSL</sequence>
<keyword evidence="2 4" id="KW-0378">Hydrolase</keyword>
<gene>
    <name evidence="4" type="ORF">CVT23_14480</name>
</gene>
<evidence type="ECO:0000256" key="1">
    <source>
        <dbReference type="ARBA" id="ARBA00010515"/>
    </source>
</evidence>
<reference evidence="4 5" key="1">
    <citation type="submission" date="2017-11" db="EMBL/GenBank/DDBJ databases">
        <title>Draft genome sequence of Rhizobiales bacterium SY3-13.</title>
        <authorList>
            <person name="Sun C."/>
        </authorList>
    </citation>
    <scope>NUCLEOTIDE SEQUENCE [LARGE SCALE GENOMIC DNA]</scope>
    <source>
        <strain evidence="4 5">SY3-13</strain>
    </source>
</reference>
<dbReference type="Pfam" id="PF07859">
    <property type="entry name" value="Abhydrolase_3"/>
    <property type="match status" value="1"/>
</dbReference>
<dbReference type="PANTHER" id="PTHR48081">
    <property type="entry name" value="AB HYDROLASE SUPERFAMILY PROTEIN C4A8.06C"/>
    <property type="match status" value="1"/>
</dbReference>
<name>A0A2M9G0B0_9PROT</name>
<evidence type="ECO:0000313" key="4">
    <source>
        <dbReference type="EMBL" id="PJK29114.1"/>
    </source>
</evidence>
<dbReference type="EMBL" id="PHIG01000037">
    <property type="protein sequence ID" value="PJK29114.1"/>
    <property type="molecule type" value="Genomic_DNA"/>
</dbReference>
<comment type="caution">
    <text evidence="4">The sequence shown here is derived from an EMBL/GenBank/DDBJ whole genome shotgun (WGS) entry which is preliminary data.</text>
</comment>
<dbReference type="GO" id="GO:0016787">
    <property type="term" value="F:hydrolase activity"/>
    <property type="evidence" value="ECO:0007669"/>
    <property type="project" value="UniProtKB-KW"/>
</dbReference>
<dbReference type="RefSeq" id="WP_109793997.1">
    <property type="nucleotide sequence ID" value="NZ_PHIG01000037.1"/>
</dbReference>
<dbReference type="InterPro" id="IPR029058">
    <property type="entry name" value="AB_hydrolase_fold"/>
</dbReference>
<dbReference type="Proteomes" id="UP000229498">
    <property type="component" value="Unassembled WGS sequence"/>
</dbReference>